<comment type="caution">
    <text evidence="1">The sequence shown here is derived from an EMBL/GenBank/DDBJ whole genome shotgun (WGS) entry which is preliminary data.</text>
</comment>
<evidence type="ECO:0000313" key="1">
    <source>
        <dbReference type="EMBL" id="KOS10128.1"/>
    </source>
</evidence>
<evidence type="ECO:0008006" key="3">
    <source>
        <dbReference type="Google" id="ProtNLM"/>
    </source>
</evidence>
<proteinExistence type="predicted"/>
<reference evidence="1" key="1">
    <citation type="submission" date="2015-04" db="EMBL/GenBank/DDBJ databases">
        <title>Complete genome sequence of Microbacterium chocolatum SIT 101, a bacterium enantioselectively hydrolyzing mesomeric diesters.</title>
        <authorList>
            <person name="Li X."/>
            <person name="Xu Y."/>
        </authorList>
    </citation>
    <scope>NUCLEOTIDE SEQUENCE [LARGE SCALE GENOMIC DNA]</scope>
    <source>
        <strain evidence="1">SIT 101</strain>
    </source>
</reference>
<protein>
    <recommendedName>
        <fullName evidence="3">Site-specific recombinase XerD</fullName>
    </recommendedName>
</protein>
<dbReference type="KEGG" id="mcw:A8L33_10360"/>
<dbReference type="PATRIC" id="fig|84292.3.peg.2588"/>
<name>A0A0M8MF06_9MICO</name>
<organism evidence="1 2">
    <name type="scientific">Microbacterium aurantiacum</name>
    <dbReference type="NCBI Taxonomy" id="162393"/>
    <lineage>
        <taxon>Bacteria</taxon>
        <taxon>Bacillati</taxon>
        <taxon>Actinomycetota</taxon>
        <taxon>Actinomycetes</taxon>
        <taxon>Micrococcales</taxon>
        <taxon>Microbacteriaceae</taxon>
        <taxon>Microbacterium</taxon>
    </lineage>
</organism>
<sequence>MALEPPARGRARSVGNHTCDRCHRTDVTRIRVHWPDGRICGVCFTTATHTFGTCPDCLEPDRMLPGRNTQGKPNCRHCAGITTQLVCARCGREAERFRAGSCARCVITEDLTALLQPRDNISLHRLIRVLTDADRPESIYTYMRGAKARELLTAIGERRLTLRHDAFDALPRSTAAEHLRALLMHHGMLPQRGPEPVARFERWLAQKLAAIPDDSTRTAIERFATWHHLNRVRKRAEDPAVNLETVTHAAKQEITEAAKLLSWLADTHGADVSGLTQAHVDDYLSDGPSTRKHIRNYVRWLTHDRPSPRRRLEAPHREAKSVPMLTQTQRIDLVRNCLEWERVGVSLRVAGLILLLWAHPLNKIVMLRRDRLQRGPTGMTITLGAQPAAVPEAITDLFWRHAQRPSNQQTTNTATEWLFPGTRAGAHLHPGTLSTRLKVLGIDAQRARNATLRDLVHDVDARSLIDLLGYSPGIISQHAARTGVHMSDYISLKGAHERAPGND</sequence>
<dbReference type="AlphaFoldDB" id="A0A0M8MF06"/>
<keyword evidence="2" id="KW-1185">Reference proteome</keyword>
<accession>A0A0M8MF06</accession>
<dbReference type="EMBL" id="LAVO01000013">
    <property type="protein sequence ID" value="KOS10128.1"/>
    <property type="molecule type" value="Genomic_DNA"/>
</dbReference>
<gene>
    <name evidence="1" type="ORF">XI38_12735</name>
</gene>
<dbReference type="Proteomes" id="UP000037737">
    <property type="component" value="Unassembled WGS sequence"/>
</dbReference>
<evidence type="ECO:0000313" key="2">
    <source>
        <dbReference type="Proteomes" id="UP000037737"/>
    </source>
</evidence>